<evidence type="ECO:0000256" key="2">
    <source>
        <dbReference type="ARBA" id="ARBA00022801"/>
    </source>
</evidence>
<dbReference type="InterPro" id="IPR033140">
    <property type="entry name" value="Lipase_GDXG_put_SER_AS"/>
</dbReference>
<reference evidence="6 7" key="1">
    <citation type="submission" date="2019-03" db="EMBL/GenBank/DDBJ databases">
        <title>Paraburkholderia sp. 4M-K11, isolated from subtropical forest soil.</title>
        <authorList>
            <person name="Gao Z.-H."/>
            <person name="Qiu L.-H."/>
        </authorList>
    </citation>
    <scope>NUCLEOTIDE SEQUENCE [LARGE SCALE GENOMIC DNA]</scope>
    <source>
        <strain evidence="6 7">4M-K11</strain>
    </source>
</reference>
<dbReference type="PROSITE" id="PS01174">
    <property type="entry name" value="LIPASE_GDXG_SER"/>
    <property type="match status" value="1"/>
</dbReference>
<keyword evidence="2 6" id="KW-0378">Hydrolase</keyword>
<comment type="caution">
    <text evidence="6">The sequence shown here is derived from an EMBL/GenBank/DDBJ whole genome shotgun (WGS) entry which is preliminary data.</text>
</comment>
<evidence type="ECO:0000313" key="7">
    <source>
        <dbReference type="Proteomes" id="UP000295722"/>
    </source>
</evidence>
<dbReference type="AlphaFoldDB" id="A0A4V2ZYV9"/>
<dbReference type="InterPro" id="IPR029058">
    <property type="entry name" value="AB_hydrolase_fold"/>
</dbReference>
<dbReference type="SUPFAM" id="SSF53474">
    <property type="entry name" value="alpha/beta-Hydrolases"/>
    <property type="match status" value="1"/>
</dbReference>
<dbReference type="PANTHER" id="PTHR48081:SF30">
    <property type="entry name" value="ACETYL-HYDROLASE LIPR-RELATED"/>
    <property type="match status" value="1"/>
</dbReference>
<feature type="domain" description="Alpha/beta hydrolase fold-3" evidence="5">
    <location>
        <begin position="80"/>
        <end position="280"/>
    </location>
</feature>
<dbReference type="PROSITE" id="PS01173">
    <property type="entry name" value="LIPASE_GDXG_HIS"/>
    <property type="match status" value="1"/>
</dbReference>
<comment type="similarity">
    <text evidence="1">Belongs to the 'GDXG' lipolytic enzyme family.</text>
</comment>
<dbReference type="Proteomes" id="UP000295722">
    <property type="component" value="Unassembled WGS sequence"/>
</dbReference>
<evidence type="ECO:0000256" key="1">
    <source>
        <dbReference type="ARBA" id="ARBA00010515"/>
    </source>
</evidence>
<proteinExistence type="inferred from homology"/>
<evidence type="ECO:0000313" key="6">
    <source>
        <dbReference type="EMBL" id="TDG22343.1"/>
    </source>
</evidence>
<dbReference type="OrthoDB" id="9794445at2"/>
<keyword evidence="7" id="KW-1185">Reference proteome</keyword>
<feature type="region of interest" description="Disordered" evidence="4">
    <location>
        <begin position="311"/>
        <end position="344"/>
    </location>
</feature>
<evidence type="ECO:0000256" key="3">
    <source>
        <dbReference type="PROSITE-ProRule" id="PRU10038"/>
    </source>
</evidence>
<gene>
    <name evidence="6" type="ORF">EYW47_17880</name>
</gene>
<dbReference type="GO" id="GO:0004806">
    <property type="term" value="F:triacylglycerol lipase activity"/>
    <property type="evidence" value="ECO:0007669"/>
    <property type="project" value="TreeGrafter"/>
</dbReference>
<sequence>MSLQGRLICWFLRRRFLPATRGPVDVARVRAQTAKRVWLPQVPKGWQLREQYRVAGAPDASDAPLSGEWLVREGGAPRAILYLHGGGYYFCSPKTHRAIAFGLAMRAEADLFSLDYRLAPEHPFPAALDDALAAYRRLLADGAPAESLVIAGDSAGGGLALATLVALRDAGDPLPAGAVLYSPWTDLAVTGASIHENDGRDPMFCGDVFARVAPLYLGAASATDPYASPLYADFHGLPPLFMLAGSTETLLDDTRRVAERARAAGVSVECGIERDLPHVWPIYAPFMPEARRALDDSAHFVKRVTTADDSARAQRSVHVQAGPGPDAQSNAHRAAQSSAMSIPS</sequence>
<dbReference type="Pfam" id="PF07859">
    <property type="entry name" value="Abhydrolase_3"/>
    <property type="match status" value="1"/>
</dbReference>
<dbReference type="PANTHER" id="PTHR48081">
    <property type="entry name" value="AB HYDROLASE SUPERFAMILY PROTEIN C4A8.06C"/>
    <property type="match status" value="1"/>
</dbReference>
<protein>
    <submittedName>
        <fullName evidence="6">Alpha/beta hydrolase</fullName>
    </submittedName>
</protein>
<dbReference type="RefSeq" id="WP_133196172.1">
    <property type="nucleotide sequence ID" value="NZ_JBHUCW010000018.1"/>
</dbReference>
<evidence type="ECO:0000256" key="4">
    <source>
        <dbReference type="SAM" id="MobiDB-lite"/>
    </source>
</evidence>
<accession>A0A4V2ZYV9</accession>
<feature type="active site" evidence="3">
    <location>
        <position position="154"/>
    </location>
</feature>
<dbReference type="Gene3D" id="3.40.50.1820">
    <property type="entry name" value="alpha/beta hydrolase"/>
    <property type="match status" value="1"/>
</dbReference>
<organism evidence="6 7">
    <name type="scientific">Paraburkholderia silviterrae</name>
    <dbReference type="NCBI Taxonomy" id="2528715"/>
    <lineage>
        <taxon>Bacteria</taxon>
        <taxon>Pseudomonadati</taxon>
        <taxon>Pseudomonadota</taxon>
        <taxon>Betaproteobacteria</taxon>
        <taxon>Burkholderiales</taxon>
        <taxon>Burkholderiaceae</taxon>
        <taxon>Paraburkholderia</taxon>
    </lineage>
</organism>
<evidence type="ECO:0000259" key="5">
    <source>
        <dbReference type="Pfam" id="PF07859"/>
    </source>
</evidence>
<dbReference type="InterPro" id="IPR013094">
    <property type="entry name" value="AB_hydrolase_3"/>
</dbReference>
<feature type="compositionally biased region" description="Polar residues" evidence="4">
    <location>
        <begin position="327"/>
        <end position="344"/>
    </location>
</feature>
<dbReference type="InterPro" id="IPR002168">
    <property type="entry name" value="Lipase_GDXG_HIS_AS"/>
</dbReference>
<dbReference type="InterPro" id="IPR050300">
    <property type="entry name" value="GDXG_lipolytic_enzyme"/>
</dbReference>
<dbReference type="EMBL" id="SMRP01000008">
    <property type="protein sequence ID" value="TDG22343.1"/>
    <property type="molecule type" value="Genomic_DNA"/>
</dbReference>
<name>A0A4V2ZYV9_9BURK</name>